<name>A0A7I0HP88_9LEPT</name>
<protein>
    <recommendedName>
        <fullName evidence="10">Sensory/regulatory protein RpfC</fullName>
        <ecNumber evidence="2">2.7.13.3</ecNumber>
    </recommendedName>
</protein>
<feature type="domain" description="PAS" evidence="14">
    <location>
        <begin position="133"/>
        <end position="203"/>
    </location>
</feature>
<keyword evidence="4" id="KW-0808">Transferase</keyword>
<dbReference type="SMART" id="SM00448">
    <property type="entry name" value="REC"/>
    <property type="match status" value="1"/>
</dbReference>
<dbReference type="Gene3D" id="3.30.450.20">
    <property type="entry name" value="PAS domain"/>
    <property type="match status" value="3"/>
</dbReference>
<accession>A0A7I0HP88</accession>
<evidence type="ECO:0000256" key="10">
    <source>
        <dbReference type="ARBA" id="ARBA00068150"/>
    </source>
</evidence>
<dbReference type="InterPro" id="IPR035965">
    <property type="entry name" value="PAS-like_dom_sf"/>
</dbReference>
<reference evidence="16 17" key="1">
    <citation type="journal article" date="2019" name="PLoS Negl. Trop. Dis.">
        <title>Revisiting the worldwide diversity of Leptospira species in the environment.</title>
        <authorList>
            <person name="Vincent A.T."/>
            <person name="Schiettekatte O."/>
            <person name="Bourhy P."/>
            <person name="Veyrier F.J."/>
            <person name="Picardeau M."/>
        </authorList>
    </citation>
    <scope>NUCLEOTIDE SEQUENCE [LARGE SCALE GENOMIC DNA]</scope>
    <source>
        <strain evidence="16 17">201800273</strain>
    </source>
</reference>
<dbReference type="InterPro" id="IPR013656">
    <property type="entry name" value="PAS_4"/>
</dbReference>
<dbReference type="InterPro" id="IPR003661">
    <property type="entry name" value="HisK_dim/P_dom"/>
</dbReference>
<dbReference type="InterPro" id="IPR013655">
    <property type="entry name" value="PAS_fold_3"/>
</dbReference>
<dbReference type="AlphaFoldDB" id="A0A7I0HP88"/>
<evidence type="ECO:0000259" key="14">
    <source>
        <dbReference type="PROSITE" id="PS50112"/>
    </source>
</evidence>
<feature type="domain" description="PAC" evidence="15">
    <location>
        <begin position="207"/>
        <end position="259"/>
    </location>
</feature>
<dbReference type="SMART" id="SM00387">
    <property type="entry name" value="HATPase_c"/>
    <property type="match status" value="1"/>
</dbReference>
<keyword evidence="3 11" id="KW-0597">Phosphoprotein</keyword>
<dbReference type="InterPro" id="IPR005467">
    <property type="entry name" value="His_kinase_dom"/>
</dbReference>
<evidence type="ECO:0000256" key="4">
    <source>
        <dbReference type="ARBA" id="ARBA00022679"/>
    </source>
</evidence>
<dbReference type="SUPFAM" id="SSF55785">
    <property type="entry name" value="PYP-like sensor domain (PAS domain)"/>
    <property type="match status" value="3"/>
</dbReference>
<dbReference type="Gene3D" id="2.10.70.100">
    <property type="match status" value="1"/>
</dbReference>
<dbReference type="NCBIfam" id="TIGR00229">
    <property type="entry name" value="sensory_box"/>
    <property type="match status" value="1"/>
</dbReference>
<evidence type="ECO:0000313" key="16">
    <source>
        <dbReference type="EMBL" id="TGL03515.1"/>
    </source>
</evidence>
<dbReference type="EMBL" id="RQFT01000012">
    <property type="protein sequence ID" value="TGL03515.1"/>
    <property type="molecule type" value="Genomic_DNA"/>
</dbReference>
<dbReference type="PRINTS" id="PR00344">
    <property type="entry name" value="BCTRLSENSOR"/>
</dbReference>
<dbReference type="PROSITE" id="PS50110">
    <property type="entry name" value="RESPONSE_REGULATORY"/>
    <property type="match status" value="1"/>
</dbReference>
<dbReference type="InterPro" id="IPR000700">
    <property type="entry name" value="PAS-assoc_C"/>
</dbReference>
<keyword evidence="8" id="KW-0902">Two-component regulatory system</keyword>
<evidence type="ECO:0000256" key="1">
    <source>
        <dbReference type="ARBA" id="ARBA00000085"/>
    </source>
</evidence>
<evidence type="ECO:0000256" key="11">
    <source>
        <dbReference type="PROSITE-ProRule" id="PRU00169"/>
    </source>
</evidence>
<dbReference type="CDD" id="cd00130">
    <property type="entry name" value="PAS"/>
    <property type="match status" value="1"/>
</dbReference>
<dbReference type="GO" id="GO:0005524">
    <property type="term" value="F:ATP binding"/>
    <property type="evidence" value="ECO:0007669"/>
    <property type="project" value="UniProtKB-KW"/>
</dbReference>
<organism evidence="16 17">
    <name type="scientific">Leptospira bouyouniensis</name>
    <dbReference type="NCBI Taxonomy" id="2484911"/>
    <lineage>
        <taxon>Bacteria</taxon>
        <taxon>Pseudomonadati</taxon>
        <taxon>Spirochaetota</taxon>
        <taxon>Spirochaetia</taxon>
        <taxon>Leptospirales</taxon>
        <taxon>Leptospiraceae</taxon>
        <taxon>Leptospira</taxon>
    </lineage>
</organism>
<evidence type="ECO:0000259" key="13">
    <source>
        <dbReference type="PROSITE" id="PS50110"/>
    </source>
</evidence>
<dbReference type="CDD" id="cd16922">
    <property type="entry name" value="HATPase_EvgS-ArcB-TorS-like"/>
    <property type="match status" value="1"/>
</dbReference>
<evidence type="ECO:0000256" key="3">
    <source>
        <dbReference type="ARBA" id="ARBA00022553"/>
    </source>
</evidence>
<dbReference type="RefSeq" id="WP_135771827.1">
    <property type="nucleotide sequence ID" value="NZ_RQFT01000012.1"/>
</dbReference>
<dbReference type="InterPro" id="IPR001610">
    <property type="entry name" value="PAC"/>
</dbReference>
<evidence type="ECO:0000256" key="7">
    <source>
        <dbReference type="ARBA" id="ARBA00022840"/>
    </source>
</evidence>
<dbReference type="PROSITE" id="PS50109">
    <property type="entry name" value="HIS_KIN"/>
    <property type="match status" value="1"/>
</dbReference>
<dbReference type="EC" id="2.7.13.3" evidence="2"/>
<feature type="domain" description="Histidine kinase" evidence="12">
    <location>
        <begin position="532"/>
        <end position="754"/>
    </location>
</feature>
<dbReference type="PANTHER" id="PTHR45339">
    <property type="entry name" value="HYBRID SIGNAL TRANSDUCTION HISTIDINE KINASE J"/>
    <property type="match status" value="1"/>
</dbReference>
<dbReference type="Pfam" id="PF13426">
    <property type="entry name" value="PAS_9"/>
    <property type="match status" value="1"/>
</dbReference>
<dbReference type="CDD" id="cd17546">
    <property type="entry name" value="REC_hyHK_CKI1_RcsC-like"/>
    <property type="match status" value="1"/>
</dbReference>
<dbReference type="InterPro" id="IPR011006">
    <property type="entry name" value="CheY-like_superfamily"/>
</dbReference>
<dbReference type="Gene3D" id="1.10.287.130">
    <property type="match status" value="1"/>
</dbReference>
<dbReference type="PANTHER" id="PTHR45339:SF1">
    <property type="entry name" value="HYBRID SIGNAL TRANSDUCTION HISTIDINE KINASE J"/>
    <property type="match status" value="1"/>
</dbReference>
<feature type="domain" description="PAC" evidence="15">
    <location>
        <begin position="335"/>
        <end position="386"/>
    </location>
</feature>
<dbReference type="SUPFAM" id="SSF47384">
    <property type="entry name" value="Homodimeric domain of signal transducing histidine kinase"/>
    <property type="match status" value="1"/>
</dbReference>
<dbReference type="Pfam" id="PF02518">
    <property type="entry name" value="HATPase_c"/>
    <property type="match status" value="1"/>
</dbReference>
<comment type="subunit">
    <text evidence="9">At low DSF concentrations, interacts with RpfF.</text>
</comment>
<dbReference type="SMART" id="SM00388">
    <property type="entry name" value="HisKA"/>
    <property type="match status" value="1"/>
</dbReference>
<dbReference type="InterPro" id="IPR001789">
    <property type="entry name" value="Sig_transdc_resp-reg_receiver"/>
</dbReference>
<dbReference type="InterPro" id="IPR004358">
    <property type="entry name" value="Sig_transdc_His_kin-like_C"/>
</dbReference>
<dbReference type="Proteomes" id="UP000297641">
    <property type="component" value="Unassembled WGS sequence"/>
</dbReference>
<evidence type="ECO:0000256" key="2">
    <source>
        <dbReference type="ARBA" id="ARBA00012438"/>
    </source>
</evidence>
<dbReference type="Pfam" id="PF08447">
    <property type="entry name" value="PAS_3"/>
    <property type="match status" value="1"/>
</dbReference>
<evidence type="ECO:0000259" key="12">
    <source>
        <dbReference type="PROSITE" id="PS50109"/>
    </source>
</evidence>
<gene>
    <name evidence="16" type="ORF">EHQ43_17285</name>
</gene>
<evidence type="ECO:0000256" key="9">
    <source>
        <dbReference type="ARBA" id="ARBA00064003"/>
    </source>
</evidence>
<comment type="catalytic activity">
    <reaction evidence="1">
        <text>ATP + protein L-histidine = ADP + protein N-phospho-L-histidine.</text>
        <dbReference type="EC" id="2.7.13.3"/>
    </reaction>
</comment>
<evidence type="ECO:0000256" key="8">
    <source>
        <dbReference type="ARBA" id="ARBA00023012"/>
    </source>
</evidence>
<feature type="modified residue" description="4-aspartylphosphate" evidence="11">
    <location>
        <position position="837"/>
    </location>
</feature>
<sequence length="917" mass="104836">MLNPIKLITNKPELCDFVFEKGVFGYLVWDTSIGIIYPSAVAKKSMGLTLDQPFPVECILTLSGSNFDTEVNHSDSILGRICFDPSNSAGFPFLFHTKEFFELGRKYILLALDVFFEGKEKSLPPILQSAEISRDLFTSSFRYSNIGMEISNPHGEMIEVNPIFCEWLGYEREELKKKTLSEFTHPDDLDLELSYLEQLNRGLIPSFQIKKRYLTKNNQSIWTILNKSIIRDNLGNPIYYLSQILNITDSIQSEMELRSISRLLDQMANLAKIGGWELDLKTNQANWTHVTKRIHEVEESYIPSLETGLQFYHDEETRKQITAAVQDLITKGKEYDLELEMVTAKGNQTWIRTIGRAEYENDKVVKIYGIIQDINERKKWEVALASQTAILWSFVEHAPAAVAMLDQEMRYVALSQRWIDDYKIPMTKEEIIGKCHYEIFPNIGEEWKKIHSRGLQGEVLKKDEDIWRPPGWDKDQVIQWEIRPWSLLSGGIGGILMFTRDITESYETKLELKLAKELAENAYNAKSEFLANMSHEIRTPLNGIIGYSDLLAETLLDSSYSEYAQIVKQSAHTLLNIVNDILDFSKAEAGKLQLAEEPNDLKKSIQEAIKIMDIQAIIKGLDIRLSIDESIQQTLMFDSNRLRQVMLNLLGNAIKFTEKGMIECRLVRINSENEKEVKVRISVKDTGIGIAKENQKKIFDSFTQEDFSTTRRFGGTGLGLAICKQLLSLMKSELKLKSEVGEGSEFYFEIPFRIPEFDQSLQSDVAELDLANQKKLESKRNEVTVKILIVEDNVVNMGLMKNFIKRILSDVIILEAENGEEAVKVFQKELPHVILMDIQMPVKNGYDATIAIRKLNKGKKIPIIAVTAGIIAGEKEKCFEVGMNDYLSKPVQKENLKQLLLKWIDFEDLSIKSKQSS</sequence>
<dbReference type="CDD" id="cd00082">
    <property type="entry name" value="HisKA"/>
    <property type="match status" value="1"/>
</dbReference>
<keyword evidence="5" id="KW-0547">Nucleotide-binding</keyword>
<dbReference type="InterPro" id="IPR036097">
    <property type="entry name" value="HisK_dim/P_sf"/>
</dbReference>
<dbReference type="Gene3D" id="3.40.50.2300">
    <property type="match status" value="1"/>
</dbReference>
<dbReference type="Pfam" id="PF08448">
    <property type="entry name" value="PAS_4"/>
    <property type="match status" value="1"/>
</dbReference>
<dbReference type="InterPro" id="IPR000014">
    <property type="entry name" value="PAS"/>
</dbReference>
<dbReference type="SUPFAM" id="SSF52172">
    <property type="entry name" value="CheY-like"/>
    <property type="match status" value="1"/>
</dbReference>
<dbReference type="Gene3D" id="3.30.565.10">
    <property type="entry name" value="Histidine kinase-like ATPase, C-terminal domain"/>
    <property type="match status" value="1"/>
</dbReference>
<dbReference type="SUPFAM" id="SSF55874">
    <property type="entry name" value="ATPase domain of HSP90 chaperone/DNA topoisomerase II/histidine kinase"/>
    <property type="match status" value="1"/>
</dbReference>
<dbReference type="InterPro" id="IPR036890">
    <property type="entry name" value="HATPase_C_sf"/>
</dbReference>
<dbReference type="SMART" id="SM00091">
    <property type="entry name" value="PAS"/>
    <property type="match status" value="2"/>
</dbReference>
<proteinExistence type="predicted"/>
<dbReference type="PROSITE" id="PS50113">
    <property type="entry name" value="PAC"/>
    <property type="match status" value="2"/>
</dbReference>
<evidence type="ECO:0000259" key="15">
    <source>
        <dbReference type="PROSITE" id="PS50113"/>
    </source>
</evidence>
<evidence type="ECO:0000256" key="5">
    <source>
        <dbReference type="ARBA" id="ARBA00022741"/>
    </source>
</evidence>
<dbReference type="FunFam" id="3.30.565.10:FF:000010">
    <property type="entry name" value="Sensor histidine kinase RcsC"/>
    <property type="match status" value="1"/>
</dbReference>
<keyword evidence="7" id="KW-0067">ATP-binding</keyword>
<dbReference type="GO" id="GO:0000155">
    <property type="term" value="F:phosphorelay sensor kinase activity"/>
    <property type="evidence" value="ECO:0007669"/>
    <property type="project" value="InterPro"/>
</dbReference>
<dbReference type="FunFam" id="1.10.287.130:FF:000002">
    <property type="entry name" value="Two-component osmosensing histidine kinase"/>
    <property type="match status" value="1"/>
</dbReference>
<feature type="domain" description="Response regulatory" evidence="13">
    <location>
        <begin position="786"/>
        <end position="904"/>
    </location>
</feature>
<dbReference type="SMART" id="SM00086">
    <property type="entry name" value="PAC"/>
    <property type="match status" value="2"/>
</dbReference>
<evidence type="ECO:0000256" key="6">
    <source>
        <dbReference type="ARBA" id="ARBA00022777"/>
    </source>
</evidence>
<comment type="caution">
    <text evidence="16">The sequence shown here is derived from an EMBL/GenBank/DDBJ whole genome shotgun (WGS) entry which is preliminary data.</text>
</comment>
<dbReference type="Pfam" id="PF00512">
    <property type="entry name" value="HisKA"/>
    <property type="match status" value="1"/>
</dbReference>
<dbReference type="InterPro" id="IPR003594">
    <property type="entry name" value="HATPase_dom"/>
</dbReference>
<evidence type="ECO:0000313" key="17">
    <source>
        <dbReference type="Proteomes" id="UP000297641"/>
    </source>
</evidence>
<keyword evidence="6" id="KW-0418">Kinase</keyword>
<dbReference type="Pfam" id="PF00072">
    <property type="entry name" value="Response_reg"/>
    <property type="match status" value="1"/>
</dbReference>
<dbReference type="PROSITE" id="PS50112">
    <property type="entry name" value="PAS"/>
    <property type="match status" value="1"/>
</dbReference>